<evidence type="ECO:0000256" key="1">
    <source>
        <dbReference type="SAM" id="MobiDB-lite"/>
    </source>
</evidence>
<organism evidence="2">
    <name type="scientific">Phytophthora nicotianae</name>
    <name type="common">Potato buckeye rot agent</name>
    <name type="synonym">Phytophthora parasitica</name>
    <dbReference type="NCBI Taxonomy" id="4792"/>
    <lineage>
        <taxon>Eukaryota</taxon>
        <taxon>Sar</taxon>
        <taxon>Stramenopiles</taxon>
        <taxon>Oomycota</taxon>
        <taxon>Peronosporomycetes</taxon>
        <taxon>Peronosporales</taxon>
        <taxon>Peronosporaceae</taxon>
        <taxon>Phytophthora</taxon>
    </lineage>
</organism>
<sequence length="81" mass="9338">MAHVWELSRYKSPGRHDGNDREDADKDAGQSFADRALRETTQLHHSRYIALDWIPSTSNEVERLFSRAGLVFTVNRRAMHG</sequence>
<evidence type="ECO:0000313" key="2">
    <source>
        <dbReference type="EMBL" id="ETL95268.1"/>
    </source>
</evidence>
<name>W2LCR9_PHYNI</name>
<dbReference type="AlphaFoldDB" id="W2LCR9"/>
<accession>W2LCR9</accession>
<feature type="compositionally biased region" description="Basic and acidic residues" evidence="1">
    <location>
        <begin position="1"/>
        <end position="28"/>
    </location>
</feature>
<gene>
    <name evidence="2" type="ORF">L917_06904</name>
</gene>
<proteinExistence type="predicted"/>
<dbReference type="EMBL" id="KI679137">
    <property type="protein sequence ID" value="ETL95268.1"/>
    <property type="molecule type" value="Genomic_DNA"/>
</dbReference>
<evidence type="ECO:0008006" key="3">
    <source>
        <dbReference type="Google" id="ProtNLM"/>
    </source>
</evidence>
<feature type="region of interest" description="Disordered" evidence="1">
    <location>
        <begin position="1"/>
        <end position="36"/>
    </location>
</feature>
<dbReference type="VEuPathDB" id="FungiDB:PPTG_02454"/>
<dbReference type="Proteomes" id="UP000054423">
    <property type="component" value="Unassembled WGS sequence"/>
</dbReference>
<reference evidence="2" key="1">
    <citation type="submission" date="2013-11" db="EMBL/GenBank/DDBJ databases">
        <title>The Genome Sequence of Phytophthora parasitica CHvinca01.</title>
        <authorList>
            <consortium name="The Broad Institute Genomics Platform"/>
            <person name="Russ C."/>
            <person name="Tyler B."/>
            <person name="Panabieres F."/>
            <person name="Shan W."/>
            <person name="Tripathy S."/>
            <person name="Grunwald N."/>
            <person name="Machado M."/>
            <person name="Johnson C.S."/>
            <person name="Arredondo F."/>
            <person name="Hong C."/>
            <person name="Coffey M."/>
            <person name="Young S.K."/>
            <person name="Zeng Q."/>
            <person name="Gargeya S."/>
            <person name="Fitzgerald M."/>
            <person name="Abouelleil A."/>
            <person name="Alvarado L."/>
            <person name="Chapman S.B."/>
            <person name="Gainer-Dewar J."/>
            <person name="Goldberg J."/>
            <person name="Griggs A."/>
            <person name="Gujja S."/>
            <person name="Hansen M."/>
            <person name="Howarth C."/>
            <person name="Imamovic A."/>
            <person name="Ireland A."/>
            <person name="Larimer J."/>
            <person name="McCowan C."/>
            <person name="Murphy C."/>
            <person name="Pearson M."/>
            <person name="Poon T.W."/>
            <person name="Priest M."/>
            <person name="Roberts A."/>
            <person name="Saif S."/>
            <person name="Shea T."/>
            <person name="Sykes S."/>
            <person name="Wortman J."/>
            <person name="Nusbaum C."/>
            <person name="Birren B."/>
        </authorList>
    </citation>
    <scope>NUCLEOTIDE SEQUENCE [LARGE SCALE GENOMIC DNA]</scope>
    <source>
        <strain evidence="2">CHvinca01</strain>
    </source>
</reference>
<protein>
    <recommendedName>
        <fullName evidence="3">HAT C-terminal dimerisation domain-containing protein</fullName>
    </recommendedName>
</protein>